<dbReference type="InterPro" id="IPR036010">
    <property type="entry name" value="2Fe-2S_ferredoxin-like_sf"/>
</dbReference>
<organism evidence="7 9">
    <name type="scientific">Treponema rectale</name>
    <dbReference type="NCBI Taxonomy" id="744512"/>
    <lineage>
        <taxon>Bacteria</taxon>
        <taxon>Pseudomonadati</taxon>
        <taxon>Spirochaetota</taxon>
        <taxon>Spirochaetia</taxon>
        <taxon>Spirochaetales</taxon>
        <taxon>Treponemataceae</taxon>
        <taxon>Treponema</taxon>
    </lineage>
</organism>
<dbReference type="Gene3D" id="1.10.150.120">
    <property type="entry name" value="[2Fe-2S]-binding domain"/>
    <property type="match status" value="1"/>
</dbReference>
<keyword evidence="4" id="KW-0408">Iron</keyword>
<dbReference type="GO" id="GO:0051537">
    <property type="term" value="F:2 iron, 2 sulfur cluster binding"/>
    <property type="evidence" value="ECO:0007669"/>
    <property type="project" value="UniProtKB-KW"/>
</dbReference>
<dbReference type="InterPro" id="IPR036884">
    <property type="entry name" value="2Fe-2S-bd_dom_sf"/>
</dbReference>
<keyword evidence="2" id="KW-0479">Metal-binding</keyword>
<dbReference type="AlphaFoldDB" id="A0A840SCG8"/>
<dbReference type="EMBL" id="CP031517">
    <property type="protein sequence ID" value="QOS39782.1"/>
    <property type="molecule type" value="Genomic_DNA"/>
</dbReference>
<dbReference type="Pfam" id="PF01799">
    <property type="entry name" value="Fer2_2"/>
    <property type="match status" value="1"/>
</dbReference>
<dbReference type="InterPro" id="IPR006058">
    <property type="entry name" value="2Fe2S_fd_BS"/>
</dbReference>
<dbReference type="InterPro" id="IPR001041">
    <property type="entry name" value="2Fe-2S_ferredoxin-type"/>
</dbReference>
<dbReference type="Pfam" id="PF00111">
    <property type="entry name" value="Fer2"/>
    <property type="match status" value="1"/>
</dbReference>
<reference evidence="7 9" key="2">
    <citation type="submission" date="2020-08" db="EMBL/GenBank/DDBJ databases">
        <title>Genomic Encyclopedia of Type Strains, Phase IV (KMG-IV): sequencing the most valuable type-strain genomes for metagenomic binning, comparative biology and taxonomic classification.</title>
        <authorList>
            <person name="Goeker M."/>
        </authorList>
    </citation>
    <scope>NUCLEOTIDE SEQUENCE [LARGE SCALE GENOMIC DNA]</scope>
    <source>
        <strain evidence="7 9">DSM 103679</strain>
    </source>
</reference>
<dbReference type="RefSeq" id="WP_184651950.1">
    <property type="nucleotide sequence ID" value="NZ_JACHFR010000001.1"/>
</dbReference>
<dbReference type="SUPFAM" id="SSF54292">
    <property type="entry name" value="2Fe-2S ferredoxin-like"/>
    <property type="match status" value="1"/>
</dbReference>
<dbReference type="KEGG" id="trc:DYE49_04635"/>
<dbReference type="GO" id="GO:0043885">
    <property type="term" value="F:anaerobic carbon-monoxide dehydrogenase activity"/>
    <property type="evidence" value="ECO:0007669"/>
    <property type="project" value="UniProtKB-EC"/>
</dbReference>
<keyword evidence="9" id="KW-1185">Reference proteome</keyword>
<gene>
    <name evidence="8" type="ORF">DYE49_04635</name>
    <name evidence="7" type="ORF">HNP77_000878</name>
</gene>
<dbReference type="PANTHER" id="PTHR44379">
    <property type="entry name" value="OXIDOREDUCTASE WITH IRON-SULFUR SUBUNIT"/>
    <property type="match status" value="1"/>
</dbReference>
<dbReference type="InterPro" id="IPR012675">
    <property type="entry name" value="Beta-grasp_dom_sf"/>
</dbReference>
<evidence type="ECO:0000256" key="5">
    <source>
        <dbReference type="ARBA" id="ARBA00023014"/>
    </source>
</evidence>
<dbReference type="SUPFAM" id="SSF47741">
    <property type="entry name" value="CO dehydrogenase ISP C-domain like"/>
    <property type="match status" value="1"/>
</dbReference>
<dbReference type="CDD" id="cd00207">
    <property type="entry name" value="fer2"/>
    <property type="match status" value="1"/>
</dbReference>
<dbReference type="InterPro" id="IPR051452">
    <property type="entry name" value="Diverse_Oxidoreductases"/>
</dbReference>
<dbReference type="PANTHER" id="PTHR44379:SF8">
    <property type="entry name" value="XANTHINE DEHYDROGENASE IRON-SULFUR-BINDING SUBUNIT XDHC-RELATED"/>
    <property type="match status" value="1"/>
</dbReference>
<accession>A0A840SCG8</accession>
<proteinExistence type="predicted"/>
<name>A0A840SCG8_9SPIR</name>
<keyword evidence="1" id="KW-0001">2Fe-2S</keyword>
<dbReference type="EC" id="1.2.7.4" evidence="7"/>
<sequence>MKIPVTLNYKKIILEADAQDKLLDVLRAQKIYSVKCGCEKGWCGNCMVLLNGTAVPSCCVTAGTLRDATIETLESFKNNPIYQDIMTGFSQAGIHLCGYCNAGKVFTAYELMAKYHRPDKDQLKNAIKNLSLCCTDYDQLANGILYAVAARHAREGKSNAKK</sequence>
<evidence type="ECO:0000313" key="10">
    <source>
        <dbReference type="Proteomes" id="UP000593591"/>
    </source>
</evidence>
<protein>
    <submittedName>
        <fullName evidence="7">Carbon-monoxide dehydrogenase small subunit</fullName>
        <ecNumber evidence="7">1.2.7.4</ecNumber>
    </submittedName>
    <submittedName>
        <fullName evidence="8">Ferredoxin</fullName>
    </submittedName>
</protein>
<evidence type="ECO:0000259" key="6">
    <source>
        <dbReference type="PROSITE" id="PS51085"/>
    </source>
</evidence>
<dbReference type="PROSITE" id="PS00197">
    <property type="entry name" value="2FE2S_FER_1"/>
    <property type="match status" value="1"/>
</dbReference>
<evidence type="ECO:0000313" key="9">
    <source>
        <dbReference type="Proteomes" id="UP000578697"/>
    </source>
</evidence>
<evidence type="ECO:0000313" key="8">
    <source>
        <dbReference type="EMBL" id="QOS39782.1"/>
    </source>
</evidence>
<dbReference type="EMBL" id="JACHFR010000001">
    <property type="protein sequence ID" value="MBB5218534.1"/>
    <property type="molecule type" value="Genomic_DNA"/>
</dbReference>
<dbReference type="GO" id="GO:0046872">
    <property type="term" value="F:metal ion binding"/>
    <property type="evidence" value="ECO:0007669"/>
    <property type="project" value="UniProtKB-KW"/>
</dbReference>
<evidence type="ECO:0000256" key="1">
    <source>
        <dbReference type="ARBA" id="ARBA00022714"/>
    </source>
</evidence>
<evidence type="ECO:0000256" key="4">
    <source>
        <dbReference type="ARBA" id="ARBA00023004"/>
    </source>
</evidence>
<evidence type="ECO:0000256" key="2">
    <source>
        <dbReference type="ARBA" id="ARBA00022723"/>
    </source>
</evidence>
<dbReference type="Gene3D" id="3.10.20.30">
    <property type="match status" value="1"/>
</dbReference>
<feature type="domain" description="2Fe-2S ferredoxin-type" evidence="6">
    <location>
        <begin position="1"/>
        <end position="76"/>
    </location>
</feature>
<dbReference type="PROSITE" id="PS51085">
    <property type="entry name" value="2FE2S_FER_2"/>
    <property type="match status" value="1"/>
</dbReference>
<reference evidence="8 10" key="1">
    <citation type="submission" date="2018-08" db="EMBL/GenBank/DDBJ databases">
        <title>The first complete genome of Treponema rectale (CHPAT), a commensal spirochete of the bovine rectum.</title>
        <authorList>
            <person name="Staton G.J."/>
            <person name="Clegg S.R."/>
            <person name="Carter S.D."/>
            <person name="Radford A.D."/>
            <person name="Darby A."/>
            <person name="Hall N."/>
            <person name="Birtles R.J."/>
            <person name="Evans N.J."/>
        </authorList>
    </citation>
    <scope>NUCLEOTIDE SEQUENCE [LARGE SCALE GENOMIC DNA]</scope>
    <source>
        <strain evidence="8 10">CHPA</strain>
    </source>
</reference>
<evidence type="ECO:0000313" key="7">
    <source>
        <dbReference type="EMBL" id="MBB5218534.1"/>
    </source>
</evidence>
<dbReference type="Proteomes" id="UP000578697">
    <property type="component" value="Unassembled WGS sequence"/>
</dbReference>
<dbReference type="InterPro" id="IPR002888">
    <property type="entry name" value="2Fe-2S-bd"/>
</dbReference>
<keyword evidence="5" id="KW-0411">Iron-sulfur</keyword>
<keyword evidence="3 7" id="KW-0560">Oxidoreductase</keyword>
<evidence type="ECO:0000256" key="3">
    <source>
        <dbReference type="ARBA" id="ARBA00023002"/>
    </source>
</evidence>
<dbReference type="Proteomes" id="UP000593591">
    <property type="component" value="Chromosome"/>
</dbReference>